<evidence type="ECO:0000313" key="1">
    <source>
        <dbReference type="EMBL" id="MEY8771659.1"/>
    </source>
</evidence>
<dbReference type="RefSeq" id="WP_369895970.1">
    <property type="nucleotide sequence ID" value="NZ_JBGFFX010000008.1"/>
</dbReference>
<reference evidence="1 2" key="1">
    <citation type="submission" date="2024-07" db="EMBL/GenBank/DDBJ databases">
        <authorList>
            <person name="Hebao G."/>
        </authorList>
    </citation>
    <scope>NUCLEOTIDE SEQUENCE [LARGE SCALE GENOMIC DNA]</scope>
    <source>
        <strain evidence="1 2">ACCC 02193</strain>
    </source>
</reference>
<sequence length="56" mass="6640">MAIETGSRWCWGVAAIETGGWRCWWRNVKRCCWRNVKRDWCTSRATLRGPAVKVKR</sequence>
<dbReference type="Proteomes" id="UP001565243">
    <property type="component" value="Unassembled WGS sequence"/>
</dbReference>
<proteinExistence type="predicted"/>
<dbReference type="EMBL" id="JBGFFX010000008">
    <property type="protein sequence ID" value="MEY8771659.1"/>
    <property type="molecule type" value="Genomic_DNA"/>
</dbReference>
<accession>A0ABV4EA28</accession>
<keyword evidence="2" id="KW-1185">Reference proteome</keyword>
<evidence type="ECO:0000313" key="2">
    <source>
        <dbReference type="Proteomes" id="UP001565243"/>
    </source>
</evidence>
<name>A0ABV4EA28_9GAMM</name>
<gene>
    <name evidence="1" type="ORF">AB6T85_14765</name>
</gene>
<protein>
    <submittedName>
        <fullName evidence="1">Uncharacterized protein</fullName>
    </submittedName>
</protein>
<organism evidence="1 2">
    <name type="scientific">Erwinia aeris</name>
    <dbReference type="NCBI Taxonomy" id="3239803"/>
    <lineage>
        <taxon>Bacteria</taxon>
        <taxon>Pseudomonadati</taxon>
        <taxon>Pseudomonadota</taxon>
        <taxon>Gammaproteobacteria</taxon>
        <taxon>Enterobacterales</taxon>
        <taxon>Erwiniaceae</taxon>
        <taxon>Erwinia</taxon>
    </lineage>
</organism>
<comment type="caution">
    <text evidence="1">The sequence shown here is derived from an EMBL/GenBank/DDBJ whole genome shotgun (WGS) entry which is preliminary data.</text>
</comment>